<organism evidence="7 8">
    <name type="scientific">Clytia hemisphaerica</name>
    <dbReference type="NCBI Taxonomy" id="252671"/>
    <lineage>
        <taxon>Eukaryota</taxon>
        <taxon>Metazoa</taxon>
        <taxon>Cnidaria</taxon>
        <taxon>Hydrozoa</taxon>
        <taxon>Hydroidolina</taxon>
        <taxon>Leptothecata</taxon>
        <taxon>Obeliida</taxon>
        <taxon>Clytiidae</taxon>
        <taxon>Clytia</taxon>
    </lineage>
</organism>
<feature type="domain" description="Prokaryotic-type class I peptide chain release factors" evidence="6">
    <location>
        <begin position="98"/>
        <end position="195"/>
    </location>
</feature>
<dbReference type="InterPro" id="IPR000352">
    <property type="entry name" value="Pep_chain_release_fac_I"/>
</dbReference>
<dbReference type="Pfam" id="PF00472">
    <property type="entry name" value="RF-1"/>
    <property type="match status" value="1"/>
</dbReference>
<dbReference type="GO" id="GO:0003747">
    <property type="term" value="F:translation release factor activity"/>
    <property type="evidence" value="ECO:0007669"/>
    <property type="project" value="InterPro"/>
</dbReference>
<evidence type="ECO:0000256" key="4">
    <source>
        <dbReference type="ARBA" id="ARBA00023128"/>
    </source>
</evidence>
<keyword evidence="4" id="KW-0496">Mitochondrion</keyword>
<feature type="compositionally biased region" description="Basic and acidic residues" evidence="5">
    <location>
        <begin position="186"/>
        <end position="205"/>
    </location>
</feature>
<reference evidence="7" key="1">
    <citation type="submission" date="2021-01" db="UniProtKB">
        <authorList>
            <consortium name="EnsemblMetazoa"/>
        </authorList>
    </citation>
    <scope>IDENTIFICATION</scope>
</reference>
<dbReference type="PANTHER" id="PTHR46203:SF1">
    <property type="entry name" value="MITOCHONDRIAL TRANSLATION RELEASE FACTOR IN RESCUE"/>
    <property type="match status" value="1"/>
</dbReference>
<keyword evidence="3" id="KW-0809">Transit peptide</keyword>
<comment type="similarity">
    <text evidence="2">Belongs to the prokaryotic/mitochondrial release factor family.</text>
</comment>
<evidence type="ECO:0000313" key="7">
    <source>
        <dbReference type="EnsemblMetazoa" id="CLYHEMP024600.1"/>
    </source>
</evidence>
<dbReference type="RefSeq" id="XP_066927434.1">
    <property type="nucleotide sequence ID" value="XM_067071333.1"/>
</dbReference>
<name>A0A7M5XJG6_9CNID</name>
<dbReference type="EnsemblMetazoa" id="CLYHEMT024600.1">
    <property type="protein sequence ID" value="CLYHEMP024600.1"/>
    <property type="gene ID" value="CLYHEMG024600"/>
</dbReference>
<dbReference type="Proteomes" id="UP000594262">
    <property type="component" value="Unplaced"/>
</dbReference>
<evidence type="ECO:0000259" key="6">
    <source>
        <dbReference type="Pfam" id="PF00472"/>
    </source>
</evidence>
<dbReference type="GO" id="GO:0005739">
    <property type="term" value="C:mitochondrion"/>
    <property type="evidence" value="ECO:0007669"/>
    <property type="project" value="UniProtKB-SubCell"/>
</dbReference>
<evidence type="ECO:0000256" key="2">
    <source>
        <dbReference type="ARBA" id="ARBA00010835"/>
    </source>
</evidence>
<feature type="region of interest" description="Disordered" evidence="5">
    <location>
        <begin position="170"/>
        <end position="205"/>
    </location>
</feature>
<keyword evidence="8" id="KW-1185">Reference proteome</keyword>
<dbReference type="AlphaFoldDB" id="A0A7M5XJG6"/>
<protein>
    <recommendedName>
        <fullName evidence="6">Prokaryotic-type class I peptide chain release factors domain-containing protein</fullName>
    </recommendedName>
</protein>
<sequence length="205" mass="23517">MLRRSTMAVARGIISYHSAGERNIGSPQLTLTAPMTPTKQYLHQFSLHTSSFSPKTTNGKESSLSNVIDLVEEKCVSKELEEKPERLLQKQQSTEEEEFLTLNEDEIEEKFIRGSGPGGQKINKTSSCVELKHIKTGIIVKCQESRSQDQNRKIARSRMLEKLKQMFAPILSDANKKKEKQKKRKIETERKRKLKEDAMKNRVEL</sequence>
<evidence type="ECO:0000313" key="8">
    <source>
        <dbReference type="Proteomes" id="UP000594262"/>
    </source>
</evidence>
<comment type="subcellular location">
    <subcellularLocation>
        <location evidence="1">Mitochondrion</location>
    </subcellularLocation>
</comment>
<dbReference type="InterPro" id="IPR052405">
    <property type="entry name" value="Mito_Transl_Release_Factor"/>
</dbReference>
<dbReference type="SUPFAM" id="SSF75620">
    <property type="entry name" value="Release factor"/>
    <property type="match status" value="1"/>
</dbReference>
<dbReference type="InterPro" id="IPR045853">
    <property type="entry name" value="Pep_chain_release_fac_I_sf"/>
</dbReference>
<evidence type="ECO:0000256" key="1">
    <source>
        <dbReference type="ARBA" id="ARBA00004173"/>
    </source>
</evidence>
<dbReference type="PANTHER" id="PTHR46203">
    <property type="entry name" value="PROBABLE PEPTIDE CHAIN RELEASE FACTOR C12ORF65"/>
    <property type="match status" value="1"/>
</dbReference>
<dbReference type="GeneID" id="136814910"/>
<dbReference type="OrthoDB" id="277888at2759"/>
<proteinExistence type="inferred from homology"/>
<dbReference type="Gene3D" id="3.30.160.20">
    <property type="match status" value="1"/>
</dbReference>
<evidence type="ECO:0000256" key="3">
    <source>
        <dbReference type="ARBA" id="ARBA00022946"/>
    </source>
</evidence>
<evidence type="ECO:0000256" key="5">
    <source>
        <dbReference type="SAM" id="MobiDB-lite"/>
    </source>
</evidence>
<accession>A0A7M5XJG6</accession>